<evidence type="ECO:0000313" key="2">
    <source>
        <dbReference type="Proteomes" id="UP000799755"/>
    </source>
</evidence>
<reference evidence="1" key="1">
    <citation type="journal article" date="2020" name="Stud. Mycol.">
        <title>101 Dothideomycetes genomes: a test case for predicting lifestyles and emergence of pathogens.</title>
        <authorList>
            <person name="Haridas S."/>
            <person name="Albert R."/>
            <person name="Binder M."/>
            <person name="Bloem J."/>
            <person name="Labutti K."/>
            <person name="Salamov A."/>
            <person name="Andreopoulos B."/>
            <person name="Baker S."/>
            <person name="Barry K."/>
            <person name="Bills G."/>
            <person name="Bluhm B."/>
            <person name="Cannon C."/>
            <person name="Castanera R."/>
            <person name="Culley D."/>
            <person name="Daum C."/>
            <person name="Ezra D."/>
            <person name="Gonzalez J."/>
            <person name="Henrissat B."/>
            <person name="Kuo A."/>
            <person name="Liang C."/>
            <person name="Lipzen A."/>
            <person name="Lutzoni F."/>
            <person name="Magnuson J."/>
            <person name="Mondo S."/>
            <person name="Nolan M."/>
            <person name="Ohm R."/>
            <person name="Pangilinan J."/>
            <person name="Park H.-J."/>
            <person name="Ramirez L."/>
            <person name="Alfaro M."/>
            <person name="Sun H."/>
            <person name="Tritt A."/>
            <person name="Yoshinaga Y."/>
            <person name="Zwiers L.-H."/>
            <person name="Turgeon B."/>
            <person name="Goodwin S."/>
            <person name="Spatafora J."/>
            <person name="Crous P."/>
            <person name="Grigoriev I."/>
        </authorList>
    </citation>
    <scope>NUCLEOTIDE SEQUENCE</scope>
    <source>
        <strain evidence="1">ATCC 200398</strain>
    </source>
</reference>
<feature type="non-terminal residue" evidence="1">
    <location>
        <position position="1"/>
    </location>
</feature>
<accession>A0ACB6QV72</accession>
<comment type="caution">
    <text evidence="1">The sequence shown here is derived from an EMBL/GenBank/DDBJ whole genome shotgun (WGS) entry which is preliminary data.</text>
</comment>
<organism evidence="1 2">
    <name type="scientific">Lindgomyces ingoldianus</name>
    <dbReference type="NCBI Taxonomy" id="673940"/>
    <lineage>
        <taxon>Eukaryota</taxon>
        <taxon>Fungi</taxon>
        <taxon>Dikarya</taxon>
        <taxon>Ascomycota</taxon>
        <taxon>Pezizomycotina</taxon>
        <taxon>Dothideomycetes</taxon>
        <taxon>Pleosporomycetidae</taxon>
        <taxon>Pleosporales</taxon>
        <taxon>Lindgomycetaceae</taxon>
        <taxon>Lindgomyces</taxon>
    </lineage>
</organism>
<sequence length="256" mass="27875">PSVVVGHSSGEIAAAYCAGHLDHASAMKASYYRGLLSSSLEDDASDSHSMAAVGLLVDDTRAEIAEFEEAQKDGSLGSFTVSCINSPRSVTISGPVDALREFTKYLAAKSIFSRLLKVKVGYHSSQMSRIASQYADLMGVLRPDSSLRNITMVSSVTGAVIRQHHVCHPDYWVRNMISTVNFLAAIQWRREEPGRQSCRTNSFVDAWLEIGPHSTLQVPLKQIVHSKEPQAPIVYTSALVQKLSAISSLLNAIGWL</sequence>
<dbReference type="EMBL" id="MU003506">
    <property type="protein sequence ID" value="KAF2470883.1"/>
    <property type="molecule type" value="Genomic_DNA"/>
</dbReference>
<dbReference type="Proteomes" id="UP000799755">
    <property type="component" value="Unassembled WGS sequence"/>
</dbReference>
<evidence type="ECO:0000313" key="1">
    <source>
        <dbReference type="EMBL" id="KAF2470883.1"/>
    </source>
</evidence>
<proteinExistence type="predicted"/>
<protein>
    <submittedName>
        <fullName evidence="1">FabD/lysophospholipase-like protein</fullName>
    </submittedName>
</protein>
<name>A0ACB6QV72_9PLEO</name>
<gene>
    <name evidence="1" type="ORF">BDR25DRAFT_224417</name>
</gene>
<keyword evidence="2" id="KW-1185">Reference proteome</keyword>